<keyword evidence="1" id="KW-0472">Membrane</keyword>
<gene>
    <name evidence="3" type="ORF">FB559_2484</name>
</gene>
<dbReference type="PROSITE" id="PS50965">
    <property type="entry name" value="NERD"/>
    <property type="match status" value="1"/>
</dbReference>
<dbReference type="Pfam" id="PF08378">
    <property type="entry name" value="NERD"/>
    <property type="match status" value="1"/>
</dbReference>
<keyword evidence="1" id="KW-0812">Transmembrane</keyword>
<evidence type="ECO:0000259" key="2">
    <source>
        <dbReference type="PROSITE" id="PS50965"/>
    </source>
</evidence>
<feature type="transmembrane region" description="Helical" evidence="1">
    <location>
        <begin position="29"/>
        <end position="47"/>
    </location>
</feature>
<reference evidence="3 4" key="1">
    <citation type="submission" date="2019-06" db="EMBL/GenBank/DDBJ databases">
        <title>Sequencing the genomes of 1000 actinobacteria strains.</title>
        <authorList>
            <person name="Klenk H.-P."/>
        </authorList>
    </citation>
    <scope>NUCLEOTIDE SEQUENCE [LARGE SCALE GENOMIC DNA]</scope>
    <source>
        <strain evidence="3 4">DSM 102200</strain>
    </source>
</reference>
<organism evidence="3 4">
    <name type="scientific">Actinoallomurus bryophytorum</name>
    <dbReference type="NCBI Taxonomy" id="1490222"/>
    <lineage>
        <taxon>Bacteria</taxon>
        <taxon>Bacillati</taxon>
        <taxon>Actinomycetota</taxon>
        <taxon>Actinomycetes</taxon>
        <taxon>Streptosporangiales</taxon>
        <taxon>Thermomonosporaceae</taxon>
        <taxon>Actinoallomurus</taxon>
    </lineage>
</organism>
<proteinExistence type="predicted"/>
<evidence type="ECO:0000256" key="1">
    <source>
        <dbReference type="SAM" id="Phobius"/>
    </source>
</evidence>
<evidence type="ECO:0000313" key="3">
    <source>
        <dbReference type="EMBL" id="TQL96931.1"/>
    </source>
</evidence>
<dbReference type="InterPro" id="IPR011528">
    <property type="entry name" value="NERD"/>
</dbReference>
<dbReference type="EMBL" id="VFOZ01000001">
    <property type="protein sequence ID" value="TQL96931.1"/>
    <property type="molecule type" value="Genomic_DNA"/>
</dbReference>
<name>A0A543CIL6_9ACTN</name>
<accession>A0A543CIL6</accession>
<keyword evidence="4" id="KW-1185">Reference proteome</keyword>
<evidence type="ECO:0000313" key="4">
    <source>
        <dbReference type="Proteomes" id="UP000316096"/>
    </source>
</evidence>
<feature type="domain" description="NERD" evidence="2">
    <location>
        <begin position="79"/>
        <end position="194"/>
    </location>
</feature>
<protein>
    <submittedName>
        <fullName evidence="3">Nuclease-like protein</fullName>
    </submittedName>
</protein>
<sequence length="243" mass="26604">MPGRGASVAGASAQARYRSLRAQYRQERVLARLVLAGVAGSMTAGLFDWLPGMSVALGILLLHSLFLRVKPDPVTRWRRGAAAERRTGRRLARLDPAYFHVLHDRALPAASRANLDHLVVGLTGVYAIVSRRWPPLTRLRAADERMWAGPRPMTRVLVMARDAARTVAEHLSDDLGRRVEVNAVIVVHGARMPHAGFVFDGVTVQRAKRAGRLIQRQPAVFTTAQVAAIAAAAERILPPMIDV</sequence>
<dbReference type="Proteomes" id="UP000316096">
    <property type="component" value="Unassembled WGS sequence"/>
</dbReference>
<keyword evidence="1" id="KW-1133">Transmembrane helix</keyword>
<comment type="caution">
    <text evidence="3">The sequence shown here is derived from an EMBL/GenBank/DDBJ whole genome shotgun (WGS) entry which is preliminary data.</text>
</comment>
<dbReference type="AlphaFoldDB" id="A0A543CIL6"/>